<sequence length="402" mass="41537">MQDETAKNGRAPLADGNFRILMAVTFFAVIGVSSLTPALPLVMEAWSVHPAHIGWAVTAFALGGALGAPVSGVLADRLGRRRVLAPALLIFALGGAACGLAQSFQQLLALRFVQGLGAGPLNTLTFTMAGDAYEGRARVLAMGLLGMAISVGSATASIFGGLTALAGWRWVFVMPLLALGCWWLVQYRFDGPEPQKSADGLGRYLGRVLGLVASRPMAGLLAADFCVFALLFGAFFTYGPLMLHQRLAAAPHVIGLAMTVVTVFIGLASALVGRLTAWWGSRALIVAGFGLYGLAMFIMSWAASIWPLALALACLGLGHGLLLPSVLELLTALSPPQLRAALMSVNSLTMRLGQTVAPVGFGLLLTVGGLREVFWAGAALAVGAIVVVAACLGRAAGGEDGA</sequence>
<dbReference type="KEGG" id="dbr:Deba_0711"/>
<evidence type="ECO:0000259" key="9">
    <source>
        <dbReference type="PROSITE" id="PS50850"/>
    </source>
</evidence>
<feature type="transmembrane region" description="Helical" evidence="8">
    <location>
        <begin position="348"/>
        <end position="367"/>
    </location>
</feature>
<dbReference type="GO" id="GO:0022857">
    <property type="term" value="F:transmembrane transporter activity"/>
    <property type="evidence" value="ECO:0007669"/>
    <property type="project" value="InterPro"/>
</dbReference>
<dbReference type="InterPro" id="IPR005829">
    <property type="entry name" value="Sugar_transporter_CS"/>
</dbReference>
<feature type="transmembrane region" description="Helical" evidence="8">
    <location>
        <begin position="108"/>
        <end position="127"/>
    </location>
</feature>
<comment type="similarity">
    <text evidence="3">Belongs to the major facilitator superfamily. TCR/Tet family.</text>
</comment>
<evidence type="ECO:0000256" key="7">
    <source>
        <dbReference type="ARBA" id="ARBA00023136"/>
    </source>
</evidence>
<evidence type="ECO:0000256" key="8">
    <source>
        <dbReference type="SAM" id="Phobius"/>
    </source>
</evidence>
<proteinExistence type="inferred from homology"/>
<feature type="domain" description="Major facilitator superfamily (MFS) profile" evidence="9">
    <location>
        <begin position="17"/>
        <end position="396"/>
    </location>
</feature>
<dbReference type="OrthoDB" id="9812221at2"/>
<feature type="transmembrane region" description="Helical" evidence="8">
    <location>
        <begin position="284"/>
        <end position="302"/>
    </location>
</feature>
<evidence type="ECO:0000256" key="5">
    <source>
        <dbReference type="ARBA" id="ARBA00022692"/>
    </source>
</evidence>
<dbReference type="Proteomes" id="UP000009047">
    <property type="component" value="Chromosome"/>
</dbReference>
<feature type="transmembrane region" description="Helical" evidence="8">
    <location>
        <begin position="308"/>
        <end position="327"/>
    </location>
</feature>
<feature type="transmembrane region" description="Helical" evidence="8">
    <location>
        <begin position="20"/>
        <end position="41"/>
    </location>
</feature>
<feature type="transmembrane region" description="Helical" evidence="8">
    <location>
        <begin position="83"/>
        <end position="102"/>
    </location>
</feature>
<dbReference type="SUPFAM" id="SSF103473">
    <property type="entry name" value="MFS general substrate transporter"/>
    <property type="match status" value="1"/>
</dbReference>
<dbReference type="PANTHER" id="PTHR43124">
    <property type="entry name" value="PURINE EFFLUX PUMP PBUE"/>
    <property type="match status" value="1"/>
</dbReference>
<feature type="transmembrane region" description="Helical" evidence="8">
    <location>
        <begin position="373"/>
        <end position="392"/>
    </location>
</feature>
<dbReference type="Pfam" id="PF07690">
    <property type="entry name" value="MFS_1"/>
    <property type="match status" value="2"/>
</dbReference>
<dbReference type="Gene3D" id="1.20.1250.20">
    <property type="entry name" value="MFS general substrate transporter like domains"/>
    <property type="match status" value="1"/>
</dbReference>
<dbReference type="InterPro" id="IPR036259">
    <property type="entry name" value="MFS_trans_sf"/>
</dbReference>
<organism evidence="10 11">
    <name type="scientific">Desulfarculus baarsii (strain ATCC 33931 / DSM 2075 / LMG 7858 / VKM B-1802 / 2st14)</name>
    <dbReference type="NCBI Taxonomy" id="644282"/>
    <lineage>
        <taxon>Bacteria</taxon>
        <taxon>Pseudomonadati</taxon>
        <taxon>Thermodesulfobacteriota</taxon>
        <taxon>Desulfarculia</taxon>
        <taxon>Desulfarculales</taxon>
        <taxon>Desulfarculaceae</taxon>
        <taxon>Desulfarculus</taxon>
    </lineage>
</organism>
<keyword evidence="4" id="KW-1003">Cell membrane</keyword>
<gene>
    <name evidence="10" type="ordered locus">Deba_0711</name>
</gene>
<keyword evidence="7 8" id="KW-0472">Membrane</keyword>
<comment type="subcellular location">
    <subcellularLocation>
        <location evidence="2">Cell membrane</location>
        <topology evidence="2">Multi-pass membrane protein</topology>
    </subcellularLocation>
</comment>
<dbReference type="EMBL" id="CP002085">
    <property type="protein sequence ID" value="ADK84083.1"/>
    <property type="molecule type" value="Genomic_DNA"/>
</dbReference>
<reference evidence="10 11" key="1">
    <citation type="journal article" date="2010" name="Stand. Genomic Sci.">
        <title>Complete genome sequence of Desulfarculus baarsii type strain (2st14).</title>
        <authorList>
            <person name="Sun H."/>
            <person name="Spring S."/>
            <person name="Lapidus A."/>
            <person name="Davenport K."/>
            <person name="Del Rio T.G."/>
            <person name="Tice H."/>
            <person name="Nolan M."/>
            <person name="Copeland A."/>
            <person name="Cheng J.F."/>
            <person name="Lucas S."/>
            <person name="Tapia R."/>
            <person name="Goodwin L."/>
            <person name="Pitluck S."/>
            <person name="Ivanova N."/>
            <person name="Pagani I."/>
            <person name="Mavromatis K."/>
            <person name="Ovchinnikova G."/>
            <person name="Pati A."/>
            <person name="Chen A."/>
            <person name="Palaniappan K."/>
            <person name="Hauser L."/>
            <person name="Chang Y.J."/>
            <person name="Jeffries C.D."/>
            <person name="Detter J.C."/>
            <person name="Han C."/>
            <person name="Rohde M."/>
            <person name="Brambilla E."/>
            <person name="Goker M."/>
            <person name="Woyke T."/>
            <person name="Bristow J."/>
            <person name="Eisen J.A."/>
            <person name="Markowitz V."/>
            <person name="Hugenholtz P."/>
            <person name="Kyrpides N.C."/>
            <person name="Klenk H.P."/>
            <person name="Land M."/>
        </authorList>
    </citation>
    <scope>NUCLEOTIDE SEQUENCE [LARGE SCALE GENOMIC DNA]</scope>
    <source>
        <strain evidence="11">ATCC 33931 / DSM 2075 / LMG 7858 / VKM B-1802 / 2st14</strain>
    </source>
</reference>
<feature type="transmembrane region" description="Helical" evidence="8">
    <location>
        <begin position="217"/>
        <end position="238"/>
    </location>
</feature>
<dbReference type="eggNOG" id="COG2814">
    <property type="taxonomic scope" value="Bacteria"/>
</dbReference>
<keyword evidence="6 8" id="KW-1133">Transmembrane helix</keyword>
<dbReference type="AlphaFoldDB" id="E1QEU7"/>
<comment type="function">
    <text evidence="1">Resistance to tetracycline by an active tetracycline efflux. This is an energy-dependent process that decreases the accumulation of the antibiotic in whole cells. This protein functions as a metal-tetracycline/H(+) antiporter.</text>
</comment>
<dbReference type="PANTHER" id="PTHR43124:SF3">
    <property type="entry name" value="CHLORAMPHENICOL EFFLUX PUMP RV0191"/>
    <property type="match status" value="1"/>
</dbReference>
<dbReference type="PROSITE" id="PS00216">
    <property type="entry name" value="SUGAR_TRANSPORT_1"/>
    <property type="match status" value="1"/>
</dbReference>
<dbReference type="InterPro" id="IPR020846">
    <property type="entry name" value="MFS_dom"/>
</dbReference>
<feature type="transmembrane region" description="Helical" evidence="8">
    <location>
        <begin position="250"/>
        <end position="272"/>
    </location>
</feature>
<accession>E1QEU7</accession>
<dbReference type="PROSITE" id="PS50850">
    <property type="entry name" value="MFS"/>
    <property type="match status" value="1"/>
</dbReference>
<evidence type="ECO:0000313" key="11">
    <source>
        <dbReference type="Proteomes" id="UP000009047"/>
    </source>
</evidence>
<feature type="transmembrane region" description="Helical" evidence="8">
    <location>
        <begin position="139"/>
        <end position="162"/>
    </location>
</feature>
<dbReference type="RefSeq" id="WP_013257538.1">
    <property type="nucleotide sequence ID" value="NC_014365.1"/>
</dbReference>
<feature type="transmembrane region" description="Helical" evidence="8">
    <location>
        <begin position="168"/>
        <end position="185"/>
    </location>
</feature>
<keyword evidence="5 8" id="KW-0812">Transmembrane</keyword>
<dbReference type="STRING" id="644282.Deba_0711"/>
<dbReference type="InterPro" id="IPR050189">
    <property type="entry name" value="MFS_Efflux_Transporters"/>
</dbReference>
<feature type="transmembrane region" description="Helical" evidence="8">
    <location>
        <begin position="53"/>
        <end position="74"/>
    </location>
</feature>
<evidence type="ECO:0000256" key="6">
    <source>
        <dbReference type="ARBA" id="ARBA00022989"/>
    </source>
</evidence>
<protein>
    <submittedName>
        <fullName evidence="10">Major facilitator superfamily MFS_1</fullName>
    </submittedName>
</protein>
<evidence type="ECO:0000256" key="1">
    <source>
        <dbReference type="ARBA" id="ARBA00003279"/>
    </source>
</evidence>
<dbReference type="InterPro" id="IPR001958">
    <property type="entry name" value="Tet-R_TetA/multi-R_MdtG-like"/>
</dbReference>
<dbReference type="InterPro" id="IPR011701">
    <property type="entry name" value="MFS"/>
</dbReference>
<evidence type="ECO:0000256" key="3">
    <source>
        <dbReference type="ARBA" id="ARBA00007520"/>
    </source>
</evidence>
<keyword evidence="11" id="KW-1185">Reference proteome</keyword>
<name>E1QEU7_DESB2</name>
<evidence type="ECO:0000313" key="10">
    <source>
        <dbReference type="EMBL" id="ADK84083.1"/>
    </source>
</evidence>
<dbReference type="GO" id="GO:0005886">
    <property type="term" value="C:plasma membrane"/>
    <property type="evidence" value="ECO:0007669"/>
    <property type="project" value="UniProtKB-SubCell"/>
</dbReference>
<dbReference type="HOGENOM" id="CLU_001265_10_6_7"/>
<dbReference type="PRINTS" id="PR01035">
    <property type="entry name" value="TCRTETA"/>
</dbReference>
<evidence type="ECO:0000256" key="4">
    <source>
        <dbReference type="ARBA" id="ARBA00022475"/>
    </source>
</evidence>
<evidence type="ECO:0000256" key="2">
    <source>
        <dbReference type="ARBA" id="ARBA00004651"/>
    </source>
</evidence>